<dbReference type="AlphaFoldDB" id="A0A0P6VZJ7"/>
<keyword evidence="2" id="KW-1185">Reference proteome</keyword>
<protein>
    <submittedName>
        <fullName evidence="1">Uncharacterized protein</fullName>
    </submittedName>
</protein>
<proteinExistence type="predicted"/>
<accession>A0A0P6VZJ7</accession>
<comment type="caution">
    <text evidence="1">The sequence shown here is derived from an EMBL/GenBank/DDBJ whole genome shotgun (WGS) entry which is preliminary data.</text>
</comment>
<dbReference type="RefSeq" id="WP_054357321.1">
    <property type="nucleotide sequence ID" value="NZ_LJYW01000001.1"/>
</dbReference>
<reference evidence="1 2" key="2">
    <citation type="submission" date="2015-10" db="EMBL/GenBank/DDBJ databases">
        <title>Draft Genome Sequence of Prosthecomicrobium hirschii ATCC 27832.</title>
        <authorList>
            <person name="Daniel J."/>
            <person name="Givan S.A."/>
            <person name="Brun Y.V."/>
            <person name="Brown P.J."/>
        </authorList>
    </citation>
    <scope>NUCLEOTIDE SEQUENCE [LARGE SCALE GENOMIC DNA]</scope>
    <source>
        <strain evidence="1 2">16</strain>
    </source>
</reference>
<organism evidence="1 2">
    <name type="scientific">Prosthecodimorpha hirschii</name>
    <dbReference type="NCBI Taxonomy" id="665126"/>
    <lineage>
        <taxon>Bacteria</taxon>
        <taxon>Pseudomonadati</taxon>
        <taxon>Pseudomonadota</taxon>
        <taxon>Alphaproteobacteria</taxon>
        <taxon>Hyphomicrobiales</taxon>
        <taxon>Ancalomicrobiaceae</taxon>
        <taxon>Prosthecodimorpha</taxon>
    </lineage>
</organism>
<dbReference type="STRING" id="665126.ABB55_02105"/>
<dbReference type="Proteomes" id="UP000048984">
    <property type="component" value="Unassembled WGS sequence"/>
</dbReference>
<dbReference type="EMBL" id="LJYW01000001">
    <property type="protein sequence ID" value="KPL51158.1"/>
    <property type="molecule type" value="Genomic_DNA"/>
</dbReference>
<reference evidence="1 2" key="1">
    <citation type="submission" date="2015-09" db="EMBL/GenBank/DDBJ databases">
        <authorList>
            <person name="Jackson K.R."/>
            <person name="Lunt B.L."/>
            <person name="Fisher J.N.B."/>
            <person name="Gardner A.V."/>
            <person name="Bailey M.E."/>
            <person name="Deus L.M."/>
            <person name="Earl A.S."/>
            <person name="Gibby P.D."/>
            <person name="Hartmann K.A."/>
            <person name="Liu J.E."/>
            <person name="Manci A.M."/>
            <person name="Nielsen D.A."/>
            <person name="Solomon M.B."/>
            <person name="Breakwell D.P."/>
            <person name="Burnett S.H."/>
            <person name="Grose J.H."/>
        </authorList>
    </citation>
    <scope>NUCLEOTIDE SEQUENCE [LARGE SCALE GENOMIC DNA]</scope>
    <source>
        <strain evidence="1 2">16</strain>
    </source>
</reference>
<gene>
    <name evidence="1" type="ORF">ABB55_02105</name>
</gene>
<evidence type="ECO:0000313" key="2">
    <source>
        <dbReference type="Proteomes" id="UP000048984"/>
    </source>
</evidence>
<evidence type="ECO:0000313" key="1">
    <source>
        <dbReference type="EMBL" id="KPL51158.1"/>
    </source>
</evidence>
<sequence>MTDVITAASPIDKARAVFEAEGLPMPPLTADETARLRSDGEFLFATRAIETPPYTLDIYLDEALAGAAPVPYTLFGFDGGGLASSALHYFLVEDGLAVFIQIGWGGAYTDVDDARGMIERAFAWVGGLRGRIREARAVGALPKDWRLVAVVTEFDLSRWGFVRGSVDNRDAVDFSTEVPVSKAVNAALDDLLAARRTLA</sequence>
<name>A0A0P6VZJ7_9HYPH</name>